<evidence type="ECO:0000313" key="2">
    <source>
        <dbReference type="Proteomes" id="UP000712600"/>
    </source>
</evidence>
<accession>A0A3N6QYY6</accession>
<name>A0A3N6QYY6_BRACR</name>
<proteinExistence type="predicted"/>
<dbReference type="Proteomes" id="UP000712600">
    <property type="component" value="Unassembled WGS sequence"/>
</dbReference>
<reference evidence="1" key="1">
    <citation type="submission" date="2019-12" db="EMBL/GenBank/DDBJ databases">
        <title>Genome sequencing and annotation of Brassica cretica.</title>
        <authorList>
            <person name="Studholme D.J."/>
            <person name="Sarris P."/>
        </authorList>
    </citation>
    <scope>NUCLEOTIDE SEQUENCE</scope>
    <source>
        <strain evidence="1">PFS-109/04</strain>
        <tissue evidence="1">Leaf</tissue>
    </source>
</reference>
<dbReference type="OrthoDB" id="1748449at2759"/>
<organism evidence="1 2">
    <name type="scientific">Brassica cretica</name>
    <name type="common">Mustard</name>
    <dbReference type="NCBI Taxonomy" id="69181"/>
    <lineage>
        <taxon>Eukaryota</taxon>
        <taxon>Viridiplantae</taxon>
        <taxon>Streptophyta</taxon>
        <taxon>Embryophyta</taxon>
        <taxon>Tracheophyta</taxon>
        <taxon>Spermatophyta</taxon>
        <taxon>Magnoliopsida</taxon>
        <taxon>eudicotyledons</taxon>
        <taxon>Gunneridae</taxon>
        <taxon>Pentapetalae</taxon>
        <taxon>rosids</taxon>
        <taxon>malvids</taxon>
        <taxon>Brassicales</taxon>
        <taxon>Brassicaceae</taxon>
        <taxon>Brassiceae</taxon>
        <taxon>Brassica</taxon>
    </lineage>
</organism>
<sequence length="66" mass="7528">MAIGLSHSRYVTDFPCWMRREQMFFGFVNHGPLAYVAVQLTEAFLAECDVLNQRLPKVFSEMGASL</sequence>
<dbReference type="EMBL" id="QGKX02001621">
    <property type="protein sequence ID" value="KAF3499895.1"/>
    <property type="molecule type" value="Genomic_DNA"/>
</dbReference>
<gene>
    <name evidence="1" type="ORF">F2Q69_00042097</name>
</gene>
<comment type="caution">
    <text evidence="1">The sequence shown here is derived from an EMBL/GenBank/DDBJ whole genome shotgun (WGS) entry which is preliminary data.</text>
</comment>
<protein>
    <submittedName>
        <fullName evidence="1">Uncharacterized protein</fullName>
    </submittedName>
</protein>
<evidence type="ECO:0000313" key="1">
    <source>
        <dbReference type="EMBL" id="KAF3499895.1"/>
    </source>
</evidence>
<dbReference type="AlphaFoldDB" id="A0A3N6QYY6"/>